<keyword evidence="7" id="KW-0406">Ion transport</keyword>
<feature type="transmembrane region" description="Helical" evidence="10">
    <location>
        <begin position="191"/>
        <end position="216"/>
    </location>
</feature>
<dbReference type="NCBIfam" id="TIGR00797">
    <property type="entry name" value="matE"/>
    <property type="match status" value="1"/>
</dbReference>
<feature type="transmembrane region" description="Helical" evidence="10">
    <location>
        <begin position="323"/>
        <end position="346"/>
    </location>
</feature>
<evidence type="ECO:0000256" key="8">
    <source>
        <dbReference type="ARBA" id="ARBA00023136"/>
    </source>
</evidence>
<evidence type="ECO:0000256" key="5">
    <source>
        <dbReference type="ARBA" id="ARBA00022692"/>
    </source>
</evidence>
<dbReference type="InterPro" id="IPR002528">
    <property type="entry name" value="MATE_fam"/>
</dbReference>
<name>A0AAE3ELL7_9SPIR</name>
<dbReference type="InterPro" id="IPR048279">
    <property type="entry name" value="MdtK-like"/>
</dbReference>
<dbReference type="CDD" id="cd13134">
    <property type="entry name" value="MATE_like_8"/>
    <property type="match status" value="1"/>
</dbReference>
<keyword evidence="3" id="KW-0050">Antiport</keyword>
<feature type="transmembrane region" description="Helical" evidence="10">
    <location>
        <begin position="165"/>
        <end position="185"/>
    </location>
</feature>
<evidence type="ECO:0000256" key="6">
    <source>
        <dbReference type="ARBA" id="ARBA00022989"/>
    </source>
</evidence>
<feature type="transmembrane region" description="Helical" evidence="10">
    <location>
        <begin position="237"/>
        <end position="264"/>
    </location>
</feature>
<gene>
    <name evidence="11" type="ORF">K7J14_15655</name>
</gene>
<comment type="subcellular location">
    <subcellularLocation>
        <location evidence="1">Cell membrane</location>
        <topology evidence="1">Multi-pass membrane protein</topology>
    </subcellularLocation>
</comment>
<dbReference type="GO" id="GO:0042910">
    <property type="term" value="F:xenobiotic transmembrane transporter activity"/>
    <property type="evidence" value="ECO:0007669"/>
    <property type="project" value="InterPro"/>
</dbReference>
<dbReference type="AlphaFoldDB" id="A0AAE3ELL7"/>
<feature type="transmembrane region" description="Helical" evidence="10">
    <location>
        <begin position="352"/>
        <end position="370"/>
    </location>
</feature>
<evidence type="ECO:0000256" key="10">
    <source>
        <dbReference type="SAM" id="Phobius"/>
    </source>
</evidence>
<keyword evidence="2" id="KW-0813">Transport</keyword>
<proteinExistence type="predicted"/>
<evidence type="ECO:0000256" key="2">
    <source>
        <dbReference type="ARBA" id="ARBA00022448"/>
    </source>
</evidence>
<dbReference type="PIRSF" id="PIRSF006603">
    <property type="entry name" value="DinF"/>
    <property type="match status" value="1"/>
</dbReference>
<feature type="transmembrane region" description="Helical" evidence="10">
    <location>
        <begin position="391"/>
        <end position="412"/>
    </location>
</feature>
<comment type="caution">
    <text evidence="11">The sequence shown here is derived from an EMBL/GenBank/DDBJ whole genome shotgun (WGS) entry which is preliminary data.</text>
</comment>
<evidence type="ECO:0000256" key="9">
    <source>
        <dbReference type="ARBA" id="ARBA00031636"/>
    </source>
</evidence>
<evidence type="ECO:0000256" key="7">
    <source>
        <dbReference type="ARBA" id="ARBA00023065"/>
    </source>
</evidence>
<evidence type="ECO:0000256" key="4">
    <source>
        <dbReference type="ARBA" id="ARBA00022475"/>
    </source>
</evidence>
<dbReference type="Proteomes" id="UP001198163">
    <property type="component" value="Unassembled WGS sequence"/>
</dbReference>
<sequence>MANRLGTAEFHRALFSLAIPIMLQNLINSSVNMIDTVMIGRLGTAEIAAVGLANNFFFLMNMILFGAVSGGGVFAAQFWGKKDIAGIRKNFGLCLIIVFAIASLFTGVSLFAPRTILSLYSRDPMVVELGSLYLRTVAPCFIPFGISFVFTLMMRTIEKVKLSMTATFISLSLNVCLNALLIFGLGPFPELGIRGAAIATVIARFVELLILVTTAYARKYAIAGTFRELFAIDARFVSRYFAIAFPVIVNELLWSLGVSMQNLIFARTGTDAFAAFNIVNTLSQLTWVVFIGLGNGCSVLIGKRIGEGREDAARAYSRYITSFAPLMAFCIAFLLLPLSRLVPVLFKVEPAVLGTVSSMIMLLALSYPFRAFNMSMVIGVCRAGGDTVFSVFYDLFFMWTFALPLGAAASFAFGLPAWAVYACIASEDVLKVLPGWLRLRSGKWLHNVT</sequence>
<feature type="transmembrane region" description="Helical" evidence="10">
    <location>
        <begin position="91"/>
        <end position="112"/>
    </location>
</feature>
<evidence type="ECO:0000313" key="11">
    <source>
        <dbReference type="EMBL" id="MCD1656136.1"/>
    </source>
</evidence>
<feature type="transmembrane region" description="Helical" evidence="10">
    <location>
        <begin position="284"/>
        <end position="302"/>
    </location>
</feature>
<dbReference type="PANTHER" id="PTHR43298:SF2">
    <property type="entry name" value="FMN_FAD EXPORTER YEEO-RELATED"/>
    <property type="match status" value="1"/>
</dbReference>
<dbReference type="GO" id="GO:0015297">
    <property type="term" value="F:antiporter activity"/>
    <property type="evidence" value="ECO:0007669"/>
    <property type="project" value="UniProtKB-KW"/>
</dbReference>
<keyword evidence="5 10" id="KW-0812">Transmembrane</keyword>
<dbReference type="GO" id="GO:0005886">
    <property type="term" value="C:plasma membrane"/>
    <property type="evidence" value="ECO:0007669"/>
    <property type="project" value="UniProtKB-SubCell"/>
</dbReference>
<keyword evidence="6 10" id="KW-1133">Transmembrane helix</keyword>
<accession>A0AAE3ELL7</accession>
<keyword evidence="8 10" id="KW-0472">Membrane</keyword>
<evidence type="ECO:0000256" key="3">
    <source>
        <dbReference type="ARBA" id="ARBA00022449"/>
    </source>
</evidence>
<evidence type="ECO:0000313" key="12">
    <source>
        <dbReference type="Proteomes" id="UP001198163"/>
    </source>
</evidence>
<keyword evidence="12" id="KW-1185">Reference proteome</keyword>
<protein>
    <recommendedName>
        <fullName evidence="9">Multidrug-efflux transporter</fullName>
    </recommendedName>
</protein>
<dbReference type="GO" id="GO:0006811">
    <property type="term" value="P:monoatomic ion transport"/>
    <property type="evidence" value="ECO:0007669"/>
    <property type="project" value="UniProtKB-KW"/>
</dbReference>
<feature type="transmembrane region" description="Helical" evidence="10">
    <location>
        <begin position="56"/>
        <end position="79"/>
    </location>
</feature>
<evidence type="ECO:0000256" key="1">
    <source>
        <dbReference type="ARBA" id="ARBA00004651"/>
    </source>
</evidence>
<dbReference type="InterPro" id="IPR050222">
    <property type="entry name" value="MATE_MdtK"/>
</dbReference>
<organism evidence="11 12">
    <name type="scientific">Teretinema zuelzerae</name>
    <dbReference type="NCBI Taxonomy" id="156"/>
    <lineage>
        <taxon>Bacteria</taxon>
        <taxon>Pseudomonadati</taxon>
        <taxon>Spirochaetota</taxon>
        <taxon>Spirochaetia</taxon>
        <taxon>Spirochaetales</taxon>
        <taxon>Treponemataceae</taxon>
        <taxon>Teretinema</taxon>
    </lineage>
</organism>
<dbReference type="Pfam" id="PF01554">
    <property type="entry name" value="MatE"/>
    <property type="match status" value="2"/>
</dbReference>
<dbReference type="PANTHER" id="PTHR43298">
    <property type="entry name" value="MULTIDRUG RESISTANCE PROTEIN NORM-RELATED"/>
    <property type="match status" value="1"/>
</dbReference>
<reference evidence="11" key="1">
    <citation type="submission" date="2021-08" db="EMBL/GenBank/DDBJ databases">
        <title>Comparative analyses of Brucepasteria parasyntrophica and Teretinema zuelzerae.</title>
        <authorList>
            <person name="Song Y."/>
            <person name="Brune A."/>
        </authorList>
    </citation>
    <scope>NUCLEOTIDE SEQUENCE</scope>
    <source>
        <strain evidence="11">DSM 1903</strain>
    </source>
</reference>
<dbReference type="EMBL" id="JAINWA010000003">
    <property type="protein sequence ID" value="MCD1656136.1"/>
    <property type="molecule type" value="Genomic_DNA"/>
</dbReference>
<feature type="transmembrane region" description="Helical" evidence="10">
    <location>
        <begin position="132"/>
        <end position="153"/>
    </location>
</feature>
<keyword evidence="4" id="KW-1003">Cell membrane</keyword>